<sequence length="326" mass="37256">MSLYERLPSNKINKAAWDACVHRDPIGLVYAFSWYLDIVAPAWEGIVTLEKENTYSLVMPLPMRHIMGKSFISQPILMQQLGIFSDKSNRKDLNLPLLLLFAFPEGRSVEHYSFHAADYNEVNALLPLQKRVNYILPLNQTYADIYQHYSSNRVRDLKKAVKANLIFREGNDLEPAVVQLLHENLVPLLNLKQQVALLNVMPTLISEVRNRGLARIVAVFLPNKQIVAAAFFIQYKNRLTYLLPAANAPGKKVGASTFLLDTICRKEAGTNLIIDFEGSSLPGIAHFYQSLGAQPETYGLLVQHRYPKWLRQIKKIRNWLFKNRPN</sequence>
<dbReference type="RefSeq" id="WP_182415124.1">
    <property type="nucleotide sequence ID" value="NZ_CP055153.1"/>
</dbReference>
<evidence type="ECO:0000313" key="1">
    <source>
        <dbReference type="EMBL" id="QMU27934.1"/>
    </source>
</evidence>
<keyword evidence="2" id="KW-1185">Reference proteome</keyword>
<dbReference type="Gene3D" id="3.40.630.30">
    <property type="match status" value="1"/>
</dbReference>
<evidence type="ECO:0000313" key="2">
    <source>
        <dbReference type="Proteomes" id="UP000514509"/>
    </source>
</evidence>
<dbReference type="KEGG" id="add:HUW48_07700"/>
<dbReference type="EMBL" id="CP055153">
    <property type="protein sequence ID" value="QMU27934.1"/>
    <property type="molecule type" value="Genomic_DNA"/>
</dbReference>
<protein>
    <recommendedName>
        <fullName evidence="3">GNAT family N-acetyltransferase</fullName>
    </recommendedName>
</protein>
<reference evidence="1 2" key="1">
    <citation type="submission" date="2020-06" db="EMBL/GenBank/DDBJ databases">
        <authorList>
            <person name="Hwang Y.J."/>
        </authorList>
    </citation>
    <scope>NUCLEOTIDE SEQUENCE [LARGE SCALE GENOMIC DNA]</scope>
    <source>
        <strain evidence="1 2">KUDC8001</strain>
    </source>
</reference>
<dbReference type="Proteomes" id="UP000514509">
    <property type="component" value="Chromosome"/>
</dbReference>
<reference evidence="1 2" key="2">
    <citation type="submission" date="2020-08" db="EMBL/GenBank/DDBJ databases">
        <title>Adhaeribacter dokdonensis sp. nov., isolated from the rhizosphere of Elymus tsukushiensis, a plant native to the Dokdo Islands, Republic of Korea.</title>
        <authorList>
            <person name="Ghim S.Y."/>
        </authorList>
    </citation>
    <scope>NUCLEOTIDE SEQUENCE [LARGE SCALE GENOMIC DNA]</scope>
    <source>
        <strain evidence="1 2">KUDC8001</strain>
    </source>
</reference>
<organism evidence="1 2">
    <name type="scientific">Adhaeribacter radiodurans</name>
    <dbReference type="NCBI Taxonomy" id="2745197"/>
    <lineage>
        <taxon>Bacteria</taxon>
        <taxon>Pseudomonadati</taxon>
        <taxon>Bacteroidota</taxon>
        <taxon>Cytophagia</taxon>
        <taxon>Cytophagales</taxon>
        <taxon>Hymenobacteraceae</taxon>
        <taxon>Adhaeribacter</taxon>
    </lineage>
</organism>
<dbReference type="InterPro" id="IPR016181">
    <property type="entry name" value="Acyl_CoA_acyltransferase"/>
</dbReference>
<dbReference type="AlphaFoldDB" id="A0A7L7L590"/>
<dbReference type="SUPFAM" id="SSF55729">
    <property type="entry name" value="Acyl-CoA N-acyltransferases (Nat)"/>
    <property type="match status" value="1"/>
</dbReference>
<gene>
    <name evidence="1" type="ORF">HUW48_07700</name>
</gene>
<name>A0A7L7L590_9BACT</name>
<evidence type="ECO:0008006" key="3">
    <source>
        <dbReference type="Google" id="ProtNLM"/>
    </source>
</evidence>
<proteinExistence type="predicted"/>
<accession>A0A7L7L590</accession>